<evidence type="ECO:0000256" key="1">
    <source>
        <dbReference type="SAM" id="MobiDB-lite"/>
    </source>
</evidence>
<name>A0A8J5UXA8_ZIZPA</name>
<feature type="compositionally biased region" description="Pro residues" evidence="1">
    <location>
        <begin position="45"/>
        <end position="59"/>
    </location>
</feature>
<protein>
    <submittedName>
        <fullName evidence="2">Uncharacterized protein</fullName>
    </submittedName>
</protein>
<dbReference type="Proteomes" id="UP000729402">
    <property type="component" value="Unassembled WGS sequence"/>
</dbReference>
<sequence>MSRVELACGSVKSKASHITSSLDLGSARLACGYVVANPSRDTPLQPRPMPQHNSPPPLATMPHAACDAPCKGERREREKGKRRSEKIEQ</sequence>
<evidence type="ECO:0000313" key="2">
    <source>
        <dbReference type="EMBL" id="KAG8048137.1"/>
    </source>
</evidence>
<accession>A0A8J5UXA8</accession>
<reference evidence="2" key="2">
    <citation type="submission" date="2021-02" db="EMBL/GenBank/DDBJ databases">
        <authorList>
            <person name="Kimball J.A."/>
            <person name="Haas M.W."/>
            <person name="Macchietto M."/>
            <person name="Kono T."/>
            <person name="Duquette J."/>
            <person name="Shao M."/>
        </authorList>
    </citation>
    <scope>NUCLEOTIDE SEQUENCE</scope>
    <source>
        <tissue evidence="2">Fresh leaf tissue</tissue>
    </source>
</reference>
<organism evidence="2 3">
    <name type="scientific">Zizania palustris</name>
    <name type="common">Northern wild rice</name>
    <dbReference type="NCBI Taxonomy" id="103762"/>
    <lineage>
        <taxon>Eukaryota</taxon>
        <taxon>Viridiplantae</taxon>
        <taxon>Streptophyta</taxon>
        <taxon>Embryophyta</taxon>
        <taxon>Tracheophyta</taxon>
        <taxon>Spermatophyta</taxon>
        <taxon>Magnoliopsida</taxon>
        <taxon>Liliopsida</taxon>
        <taxon>Poales</taxon>
        <taxon>Poaceae</taxon>
        <taxon>BOP clade</taxon>
        <taxon>Oryzoideae</taxon>
        <taxon>Oryzeae</taxon>
        <taxon>Zizaniinae</taxon>
        <taxon>Zizania</taxon>
    </lineage>
</organism>
<reference evidence="2" key="1">
    <citation type="journal article" date="2021" name="bioRxiv">
        <title>Whole Genome Assembly and Annotation of Northern Wild Rice, Zizania palustris L., Supports a Whole Genome Duplication in the Zizania Genus.</title>
        <authorList>
            <person name="Haas M."/>
            <person name="Kono T."/>
            <person name="Macchietto M."/>
            <person name="Millas R."/>
            <person name="McGilp L."/>
            <person name="Shao M."/>
            <person name="Duquette J."/>
            <person name="Hirsch C.N."/>
            <person name="Kimball J."/>
        </authorList>
    </citation>
    <scope>NUCLEOTIDE SEQUENCE</scope>
    <source>
        <tissue evidence="2">Fresh leaf tissue</tissue>
    </source>
</reference>
<evidence type="ECO:0000313" key="3">
    <source>
        <dbReference type="Proteomes" id="UP000729402"/>
    </source>
</evidence>
<dbReference type="EMBL" id="JAAALK010000290">
    <property type="protein sequence ID" value="KAG8048137.1"/>
    <property type="molecule type" value="Genomic_DNA"/>
</dbReference>
<feature type="region of interest" description="Disordered" evidence="1">
    <location>
        <begin position="37"/>
        <end position="89"/>
    </location>
</feature>
<comment type="caution">
    <text evidence="2">The sequence shown here is derived from an EMBL/GenBank/DDBJ whole genome shotgun (WGS) entry which is preliminary data.</text>
</comment>
<dbReference type="AlphaFoldDB" id="A0A8J5UXA8"/>
<keyword evidence="3" id="KW-1185">Reference proteome</keyword>
<feature type="compositionally biased region" description="Basic and acidic residues" evidence="1">
    <location>
        <begin position="70"/>
        <end position="89"/>
    </location>
</feature>
<gene>
    <name evidence="2" type="ORF">GUJ93_ZPchr0008g13978</name>
</gene>
<proteinExistence type="predicted"/>